<proteinExistence type="predicted"/>
<dbReference type="AlphaFoldDB" id="A6IWB8"/>
<dbReference type="Proteomes" id="UP000234681">
    <property type="component" value="Chromosome 16"/>
</dbReference>
<accession>A6IWB8</accession>
<gene>
    <name evidence="1" type="ORF">rCG_43128</name>
</gene>
<protein>
    <submittedName>
        <fullName evidence="1">RCG43128</fullName>
    </submittedName>
</protein>
<reference evidence="1 2" key="1">
    <citation type="submission" date="2005-09" db="EMBL/GenBank/DDBJ databases">
        <authorList>
            <person name="Mural R.J."/>
            <person name="Li P.W."/>
            <person name="Adams M.D."/>
            <person name="Amanatides P.G."/>
            <person name="Baden-Tillson H."/>
            <person name="Barnstead M."/>
            <person name="Chin S.H."/>
            <person name="Dew I."/>
            <person name="Evans C.A."/>
            <person name="Ferriera S."/>
            <person name="Flanigan M."/>
            <person name="Fosler C."/>
            <person name="Glodek A."/>
            <person name="Gu Z."/>
            <person name="Holt R.A."/>
            <person name="Jennings D."/>
            <person name="Kraft C.L."/>
            <person name="Lu F."/>
            <person name="Nguyen T."/>
            <person name="Nusskern D.R."/>
            <person name="Pfannkoch C.M."/>
            <person name="Sitter C."/>
            <person name="Sutton G.G."/>
            <person name="Venter J.C."/>
            <person name="Wang Z."/>
            <person name="Woodage T."/>
            <person name="Zheng X.H."/>
            <person name="Zhong F."/>
        </authorList>
    </citation>
    <scope>NUCLEOTIDE SEQUENCE [LARGE SCALE GENOMIC DNA]</scope>
    <source>
        <strain>BN</strain>
        <strain evidence="2">Sprague-Dawley</strain>
    </source>
</reference>
<sequence>MAKPTAGKFQLNQIMGEFSNACQWIKYSMLIPKVRLSQPSEAGLWLSHSPLQQAQGPGLNPSPVQ</sequence>
<name>A6IWB8_RAT</name>
<evidence type="ECO:0000313" key="1">
    <source>
        <dbReference type="EMBL" id="EDM08956.1"/>
    </source>
</evidence>
<dbReference type="EMBL" id="CH473970">
    <property type="protein sequence ID" value="EDM08956.1"/>
    <property type="molecule type" value="Genomic_DNA"/>
</dbReference>
<evidence type="ECO:0000313" key="2">
    <source>
        <dbReference type="Proteomes" id="UP000234681"/>
    </source>
</evidence>
<organism evidence="1 2">
    <name type="scientific">Rattus norvegicus</name>
    <name type="common">Rat</name>
    <dbReference type="NCBI Taxonomy" id="10116"/>
    <lineage>
        <taxon>Eukaryota</taxon>
        <taxon>Metazoa</taxon>
        <taxon>Chordata</taxon>
        <taxon>Craniata</taxon>
        <taxon>Vertebrata</taxon>
        <taxon>Euteleostomi</taxon>
        <taxon>Mammalia</taxon>
        <taxon>Eutheria</taxon>
        <taxon>Euarchontoglires</taxon>
        <taxon>Glires</taxon>
        <taxon>Rodentia</taxon>
        <taxon>Myomorpha</taxon>
        <taxon>Muroidea</taxon>
        <taxon>Muridae</taxon>
        <taxon>Murinae</taxon>
        <taxon>Rattus</taxon>
    </lineage>
</organism>